<evidence type="ECO:0008006" key="3">
    <source>
        <dbReference type="Google" id="ProtNLM"/>
    </source>
</evidence>
<accession>A0A268P207</accession>
<dbReference type="RefSeq" id="WP_082369183.1">
    <property type="nucleotide sequence ID" value="NZ_CP012475.1"/>
</dbReference>
<organism evidence="1 2">
    <name type="scientific">Shouchella clausii</name>
    <name type="common">Alkalihalobacillus clausii</name>
    <dbReference type="NCBI Taxonomy" id="79880"/>
    <lineage>
        <taxon>Bacteria</taxon>
        <taxon>Bacillati</taxon>
        <taxon>Bacillota</taxon>
        <taxon>Bacilli</taxon>
        <taxon>Bacillales</taxon>
        <taxon>Bacillaceae</taxon>
        <taxon>Shouchella</taxon>
    </lineage>
</organism>
<comment type="caution">
    <text evidence="1">The sequence shown here is derived from an EMBL/GenBank/DDBJ whole genome shotgun (WGS) entry which is preliminary data.</text>
</comment>
<dbReference type="AlphaFoldDB" id="A0A268P207"/>
<sequence>MHAMEGIIEFAAPLFIAMELASLVCLLLFGVVRYGLDKRKASMVFIFLFIGITALEAGLGWLLYKETGELSTLQIIITVFVLYAVTFGIQDFKKLDRWMKQKIGRLRGIDLLTDKDREQIAKQKDPSYQARMYRRSSFAHLLVFLIGQTVFFALGTSNWDDALSYVRDLSWLSSEAYNPANSPYPNETIHSISMLWGVIFLIDTIYSWSYTVWPKRS</sequence>
<evidence type="ECO:0000313" key="2">
    <source>
        <dbReference type="Proteomes" id="UP000216207"/>
    </source>
</evidence>
<dbReference type="EMBL" id="NPCC01000009">
    <property type="protein sequence ID" value="PAE89320.1"/>
    <property type="molecule type" value="Genomic_DNA"/>
</dbReference>
<protein>
    <recommendedName>
        <fullName evidence="3">Integral membrane protein</fullName>
    </recommendedName>
</protein>
<name>A0A268P207_SHOCL</name>
<gene>
    <name evidence="1" type="ORF">CHH72_08500</name>
</gene>
<proteinExistence type="predicted"/>
<evidence type="ECO:0000313" key="1">
    <source>
        <dbReference type="EMBL" id="PAE89320.1"/>
    </source>
</evidence>
<reference evidence="1 2" key="1">
    <citation type="submission" date="2017-07" db="EMBL/GenBank/DDBJ databases">
        <title>Isolation and whole genome analysis of endospore-forming bacteria from heroin.</title>
        <authorList>
            <person name="Kalinowski J."/>
            <person name="Ahrens B."/>
            <person name="Al-Dilaimi A."/>
            <person name="Winkler A."/>
            <person name="Wibberg D."/>
            <person name="Schleenbecker U."/>
            <person name="Ruckert C."/>
            <person name="Wolfel R."/>
            <person name="Grass G."/>
        </authorList>
    </citation>
    <scope>NUCLEOTIDE SEQUENCE [LARGE SCALE GENOMIC DNA]</scope>
    <source>
        <strain evidence="1 2">7539</strain>
    </source>
</reference>
<dbReference type="Proteomes" id="UP000216207">
    <property type="component" value="Unassembled WGS sequence"/>
</dbReference>